<protein>
    <recommendedName>
        <fullName evidence="1">Fungal-type protein kinase domain-containing protein</fullName>
    </recommendedName>
</protein>
<sequence length="758" mass="83176">MSYPPGLTSPSKASAAQLDSWAVGKSTETSALRADLKKDIAGRVYYDRSEVLDSLFVASSPNALSNDRSVIDRVVAAITTTCAGDITAVRRIVLNARGVGDDKGKKAYETEMYPHLANIFRTVETICANAGYTRPYFRQLVSSPSKTLKSDDPLLPESFPTKPDFPVAEVPPPSSGTITEVVDAAQWLRWRQCPAFLEVKVLPSDGPVPAQNYKTRAVRDALVQGADYARAILSSRPFQLHVFGIFVSGTNLCVGMFDRRGITLSPEVDMFSTSGIRNMVSIVLKLTWDMSPVDLGHDPTVSLLDGHTYYNETYPRFLVKMSNGRVTSDAWRTVGLPLWSSHSLFGRGTSVWRALRVNVDTAQILKVAWRSSGRESETAIYERIKSAFNDSIPRGIATTPSGGGDVYSSLGQPVSVFHLRRHPSLCPDTGPVTDAILHRVALNDFGKPIWRYRDSAQFLGAISTVVQANEKLRDVGVVHRDISGGNLLIKVNATYKPTYEVDTDGKRKLKDELIEETELDINEGFLTDFEFASFTTPPATVVSRAVPALSHGRIAGDARSQGQHSRFKEVTVFTPEKVAGDGMTGTAAFMATELLRAIREDKTITRTFAQDAESLGYVILYSLYKHAVEDSQVSNDLRAELSKEFTEFFSAVSIAGLLSKRAQRFSHGREADDSMPYLLAYIDNDTALAICAHATWTFLAHLNETKKPRNDRTAVSAMMAEEFPSPRGGMPFDEAYPLWIGMLRKAALALPGAQGSAT</sequence>
<dbReference type="Pfam" id="PF17667">
    <property type="entry name" value="Pkinase_fungal"/>
    <property type="match status" value="1"/>
</dbReference>
<dbReference type="InterPro" id="IPR008266">
    <property type="entry name" value="Tyr_kinase_AS"/>
</dbReference>
<dbReference type="PROSITE" id="PS00109">
    <property type="entry name" value="PROTEIN_KINASE_TYR"/>
    <property type="match status" value="1"/>
</dbReference>
<dbReference type="GO" id="GO:0004672">
    <property type="term" value="F:protein kinase activity"/>
    <property type="evidence" value="ECO:0007669"/>
    <property type="project" value="InterPro"/>
</dbReference>
<dbReference type="EMBL" id="ML211391">
    <property type="protein sequence ID" value="TFK83457.1"/>
    <property type="molecule type" value="Genomic_DNA"/>
</dbReference>
<evidence type="ECO:0000313" key="3">
    <source>
        <dbReference type="Proteomes" id="UP000308197"/>
    </source>
</evidence>
<dbReference type="PANTHER" id="PTHR38248:SF2">
    <property type="entry name" value="FUNK1 11"/>
    <property type="match status" value="1"/>
</dbReference>
<gene>
    <name evidence="2" type="ORF">K466DRAFT_602835</name>
</gene>
<keyword evidence="3" id="KW-1185">Reference proteome</keyword>
<reference evidence="2 3" key="1">
    <citation type="journal article" date="2019" name="Nat. Ecol. Evol.">
        <title>Megaphylogeny resolves global patterns of mushroom evolution.</title>
        <authorList>
            <person name="Varga T."/>
            <person name="Krizsan K."/>
            <person name="Foldi C."/>
            <person name="Dima B."/>
            <person name="Sanchez-Garcia M."/>
            <person name="Sanchez-Ramirez S."/>
            <person name="Szollosi G.J."/>
            <person name="Szarkandi J.G."/>
            <person name="Papp V."/>
            <person name="Albert L."/>
            <person name="Andreopoulos W."/>
            <person name="Angelini C."/>
            <person name="Antonin V."/>
            <person name="Barry K.W."/>
            <person name="Bougher N.L."/>
            <person name="Buchanan P."/>
            <person name="Buyck B."/>
            <person name="Bense V."/>
            <person name="Catcheside P."/>
            <person name="Chovatia M."/>
            <person name="Cooper J."/>
            <person name="Damon W."/>
            <person name="Desjardin D."/>
            <person name="Finy P."/>
            <person name="Geml J."/>
            <person name="Haridas S."/>
            <person name="Hughes K."/>
            <person name="Justo A."/>
            <person name="Karasinski D."/>
            <person name="Kautmanova I."/>
            <person name="Kiss B."/>
            <person name="Kocsube S."/>
            <person name="Kotiranta H."/>
            <person name="LaButti K.M."/>
            <person name="Lechner B.E."/>
            <person name="Liimatainen K."/>
            <person name="Lipzen A."/>
            <person name="Lukacs Z."/>
            <person name="Mihaltcheva S."/>
            <person name="Morgado L.N."/>
            <person name="Niskanen T."/>
            <person name="Noordeloos M.E."/>
            <person name="Ohm R.A."/>
            <person name="Ortiz-Santana B."/>
            <person name="Ovrebo C."/>
            <person name="Racz N."/>
            <person name="Riley R."/>
            <person name="Savchenko A."/>
            <person name="Shiryaev A."/>
            <person name="Soop K."/>
            <person name="Spirin V."/>
            <person name="Szebenyi C."/>
            <person name="Tomsovsky M."/>
            <person name="Tulloss R.E."/>
            <person name="Uehling J."/>
            <person name="Grigoriev I.V."/>
            <person name="Vagvolgyi C."/>
            <person name="Papp T."/>
            <person name="Martin F.M."/>
            <person name="Miettinen O."/>
            <person name="Hibbett D.S."/>
            <person name="Nagy L.G."/>
        </authorList>
    </citation>
    <scope>NUCLEOTIDE SEQUENCE [LARGE SCALE GENOMIC DNA]</scope>
    <source>
        <strain evidence="2 3">HHB13444</strain>
    </source>
</reference>
<organism evidence="2 3">
    <name type="scientific">Polyporus arcularius HHB13444</name>
    <dbReference type="NCBI Taxonomy" id="1314778"/>
    <lineage>
        <taxon>Eukaryota</taxon>
        <taxon>Fungi</taxon>
        <taxon>Dikarya</taxon>
        <taxon>Basidiomycota</taxon>
        <taxon>Agaricomycotina</taxon>
        <taxon>Agaricomycetes</taxon>
        <taxon>Polyporales</taxon>
        <taxon>Polyporaceae</taxon>
        <taxon>Polyporus</taxon>
    </lineage>
</organism>
<dbReference type="STRING" id="1314778.A0A5C3P3M3"/>
<name>A0A5C3P3M3_9APHY</name>
<dbReference type="AlphaFoldDB" id="A0A5C3P3M3"/>
<proteinExistence type="predicted"/>
<evidence type="ECO:0000313" key="2">
    <source>
        <dbReference type="EMBL" id="TFK83457.1"/>
    </source>
</evidence>
<evidence type="ECO:0000259" key="1">
    <source>
        <dbReference type="Pfam" id="PF17667"/>
    </source>
</evidence>
<dbReference type="InterPro" id="IPR040976">
    <property type="entry name" value="Pkinase_fungal"/>
</dbReference>
<dbReference type="Proteomes" id="UP000308197">
    <property type="component" value="Unassembled WGS sequence"/>
</dbReference>
<feature type="domain" description="Fungal-type protein kinase" evidence="1">
    <location>
        <begin position="212"/>
        <end position="621"/>
    </location>
</feature>
<accession>A0A5C3P3M3</accession>
<dbReference type="Gene3D" id="1.10.510.10">
    <property type="entry name" value="Transferase(Phosphotransferase) domain 1"/>
    <property type="match status" value="1"/>
</dbReference>
<dbReference type="InParanoid" id="A0A5C3P3M3"/>
<dbReference type="InterPro" id="IPR011009">
    <property type="entry name" value="Kinase-like_dom_sf"/>
</dbReference>
<dbReference type="PANTHER" id="PTHR38248">
    <property type="entry name" value="FUNK1 6"/>
    <property type="match status" value="1"/>
</dbReference>
<dbReference type="SUPFAM" id="SSF56112">
    <property type="entry name" value="Protein kinase-like (PK-like)"/>
    <property type="match status" value="1"/>
</dbReference>